<dbReference type="PANTHER" id="PTHR47432:SF1">
    <property type="entry name" value="CELL WALL ASSEMBLY REGULATOR SMI1"/>
    <property type="match status" value="1"/>
</dbReference>
<dbReference type="Proteomes" id="UP000195602">
    <property type="component" value="Unassembled WGS sequence"/>
</dbReference>
<dbReference type="Gene3D" id="3.40.1580.10">
    <property type="entry name" value="SMI1/KNR4-like"/>
    <property type="match status" value="1"/>
</dbReference>
<dbReference type="SMART" id="SM00860">
    <property type="entry name" value="SMI1_KNR4"/>
    <property type="match status" value="1"/>
</dbReference>
<dbReference type="KEGG" id="clus:A9F13_08g01936"/>
<dbReference type="PANTHER" id="PTHR47432">
    <property type="entry name" value="CELL WALL ASSEMBLY REGULATOR SMI1"/>
    <property type="match status" value="1"/>
</dbReference>
<dbReference type="GO" id="GO:0070880">
    <property type="term" value="P:fungal-type cell wall beta-glucan biosynthetic process"/>
    <property type="evidence" value="ECO:0007669"/>
    <property type="project" value="TreeGrafter"/>
</dbReference>
<proteinExistence type="inferred from homology"/>
<comment type="caution">
    <text evidence="4">The sequence shown here is derived from an EMBL/GenBank/DDBJ whole genome shotgun (WGS) entry which is preliminary data.</text>
</comment>
<evidence type="ECO:0000256" key="2">
    <source>
        <dbReference type="SAM" id="MobiDB-lite"/>
    </source>
</evidence>
<dbReference type="EMBL" id="LYUB02000008">
    <property type="protein sequence ID" value="OVF08488.1"/>
    <property type="molecule type" value="Genomic_DNA"/>
</dbReference>
<protein>
    <recommendedName>
        <fullName evidence="3">Knr4/Smi1-like domain-containing protein</fullName>
    </recommendedName>
</protein>
<feature type="domain" description="Knr4/Smi1-like" evidence="3">
    <location>
        <begin position="94"/>
        <end position="287"/>
    </location>
</feature>
<name>A0AA91Q0R9_CLALS</name>
<evidence type="ECO:0000313" key="5">
    <source>
        <dbReference type="Proteomes" id="UP000195602"/>
    </source>
</evidence>
<dbReference type="Pfam" id="PF09346">
    <property type="entry name" value="SMI1_KNR4"/>
    <property type="match status" value="1"/>
</dbReference>
<evidence type="ECO:0000259" key="3">
    <source>
        <dbReference type="SMART" id="SM00860"/>
    </source>
</evidence>
<evidence type="ECO:0000313" key="4">
    <source>
        <dbReference type="EMBL" id="OVF08488.1"/>
    </source>
</evidence>
<dbReference type="SUPFAM" id="SSF160631">
    <property type="entry name" value="SMI1/KNR4-like"/>
    <property type="match status" value="1"/>
</dbReference>
<feature type="region of interest" description="Disordered" evidence="2">
    <location>
        <begin position="184"/>
        <end position="209"/>
    </location>
</feature>
<dbReference type="InterPro" id="IPR018958">
    <property type="entry name" value="Knr4/Smi1-like_dom"/>
</dbReference>
<dbReference type="InterPro" id="IPR051873">
    <property type="entry name" value="KNR4/SMI1_regulator"/>
</dbReference>
<comment type="similarity">
    <text evidence="1">Belongs to the KNR4/SMI1 family.</text>
</comment>
<dbReference type="AlphaFoldDB" id="A0AA91Q0R9"/>
<dbReference type="PIRSF" id="PIRSF017023">
    <property type="entry name" value="KNR4"/>
    <property type="match status" value="1"/>
</dbReference>
<reference evidence="4 5" key="1">
    <citation type="submission" date="2017-04" db="EMBL/GenBank/DDBJ databases">
        <title>Draft genome of the yeast Clavispora lusitaniae type strain CBS 6936.</title>
        <authorList>
            <person name="Durrens P."/>
            <person name="Klopp C."/>
            <person name="Biteau N."/>
            <person name="Fitton-Ouhabi V."/>
            <person name="Dementhon K."/>
            <person name="Accoceberry I."/>
            <person name="Sherman D.J."/>
            <person name="Noel T."/>
        </authorList>
    </citation>
    <scope>NUCLEOTIDE SEQUENCE [LARGE SCALE GENOMIC DNA]</scope>
    <source>
        <strain evidence="4 5">CBS 6936</strain>
    </source>
</reference>
<dbReference type="GO" id="GO:0043332">
    <property type="term" value="C:mating projection tip"/>
    <property type="evidence" value="ECO:0007669"/>
    <property type="project" value="TreeGrafter"/>
</dbReference>
<organism evidence="4 5">
    <name type="scientific">Clavispora lusitaniae</name>
    <name type="common">Candida lusitaniae</name>
    <dbReference type="NCBI Taxonomy" id="36911"/>
    <lineage>
        <taxon>Eukaryota</taxon>
        <taxon>Fungi</taxon>
        <taxon>Dikarya</taxon>
        <taxon>Ascomycota</taxon>
        <taxon>Saccharomycotina</taxon>
        <taxon>Pichiomycetes</taxon>
        <taxon>Metschnikowiaceae</taxon>
        <taxon>Clavispora</taxon>
    </lineage>
</organism>
<evidence type="ECO:0000256" key="1">
    <source>
        <dbReference type="ARBA" id="ARBA00005303"/>
    </source>
</evidence>
<gene>
    <name evidence="4" type="ORF">A9F13_08g01936</name>
</gene>
<accession>A0AA91Q0R9</accession>
<sequence length="397" mass="44088">MSLSSRIKEFFYSLNAPDKYSDYDSRKSFNRINKPSAETSLLSHHNNASSVSLTGSVSNAAVGDGVHEMRLAWRHIKKWLHKHSSDLNDSLSTPCTTADLNELQKDLGVRLPQCVTEFFLLTDGQSSFDDNGAGGLIYGLKLLSIDQIAVLTESWRKANQSLIARNMTTTSKDTEQDADATLTSLEGDLGTGLPERKPTLSTSMPEQHSVPPGAIYPKYVEDMWIPIITDGAGNSIALDLSPASEEGESTHSQSGLSGAVWGQVIVFGRDFDTKFKIADNFGDFMLMFAKDLEQGNWDLRTTLDNQDMVCGVDSELVYVDHVTKKEQPYLDVLRERCVKNWIDSLTEEERKLKSNRTLIEHLCSAFSYHVPNVSDRRTDDFISENLAAIDATTDGDD</sequence>
<dbReference type="InterPro" id="IPR037883">
    <property type="entry name" value="Knr4/Smi1-like_sf"/>
</dbReference>
<dbReference type="InterPro" id="IPR009203">
    <property type="entry name" value="Knr4/Smi1"/>
</dbReference>